<dbReference type="InterPro" id="IPR004430">
    <property type="entry name" value="3-IsopropMal_deHydase_lsu"/>
</dbReference>
<dbReference type="GO" id="GO:0051539">
    <property type="term" value="F:4 iron, 4 sulfur cluster binding"/>
    <property type="evidence" value="ECO:0007669"/>
    <property type="project" value="UniProtKB-KW"/>
</dbReference>
<comment type="catalytic activity">
    <reaction evidence="12">
        <text>citrate = D-threo-isocitrate</text>
        <dbReference type="Rhea" id="RHEA:10336"/>
        <dbReference type="ChEBI" id="CHEBI:15562"/>
        <dbReference type="ChEBI" id="CHEBI:16947"/>
        <dbReference type="EC" id="4.2.1.3"/>
    </reaction>
</comment>
<comment type="function">
    <text evidence="2 13">Catalyzes the isomerization between 2-isopropylmalate and 3-isopropylmalate, via the formation of 2-isopropylmaleate.</text>
</comment>
<comment type="catalytic activity">
    <reaction evidence="1 13">
        <text>(2R,3S)-3-isopropylmalate = (2S)-2-isopropylmalate</text>
        <dbReference type="Rhea" id="RHEA:32287"/>
        <dbReference type="ChEBI" id="CHEBI:1178"/>
        <dbReference type="ChEBI" id="CHEBI:35121"/>
        <dbReference type="EC" id="4.2.1.33"/>
    </reaction>
</comment>
<feature type="binding site" evidence="13">
    <location>
        <position position="347"/>
    </location>
    <ligand>
        <name>[4Fe-4S] cluster</name>
        <dbReference type="ChEBI" id="CHEBI:49883"/>
    </ligand>
</feature>
<evidence type="ECO:0000256" key="11">
    <source>
        <dbReference type="ARBA" id="ARBA00023304"/>
    </source>
</evidence>
<feature type="domain" description="Aconitase/3-isopropylmalate dehydratase large subunit alpha/beta/alpha" evidence="14">
    <location>
        <begin position="8"/>
        <end position="457"/>
    </location>
</feature>
<dbReference type="PROSITE" id="PS00450">
    <property type="entry name" value="ACONITASE_1"/>
    <property type="match status" value="1"/>
</dbReference>
<sequence>MSKQTMFEKIWNNHVIVAEEGKPSILYIDLHLVHEVTSPQAFEGLRLSGRKVRRPDLTFATMDHNVPTKDRFNIADPISKQQVDTLTKNANEFGVKLYDLNTIDQGVVHVMGPELGLTHPGKTIVCGDSHTSTHGAFGALAFGIGTSEVEHVLATQCLQQAKPKTMEVRFVGKRRPGITAKDLILGLIAKYGTDFGTGYVMEYTGEAIRSLSMEERMTVCNMSIEAGARAGLIAPDQTTYEYLRGREYAPQGADFDRAVERWSALLTDEGAVYDKVVEFNVDTLVPQVTWGTSPGMGTDITSSVPVPEQLPTENERKAAAAALDYMGLKPGTPMTEIPIDYVFIGSCTNGRIEDLRAAASVAKGYKVSPNVTAIVVPGSGRVKLQAEKEGLDKIFVEAGFEWRDAGCSMCLAMNPDVLQPGQRCASTSNRNFEGRQGRGGRTHLVSPEMAAAAAIEGRFVDVRDWKIKSEVTA</sequence>
<comment type="pathway">
    <text evidence="3 13">Amino-acid biosynthesis; L-leucine biosynthesis; L-leucine from 3-methyl-2-oxobutanoate: step 2/4.</text>
</comment>
<evidence type="ECO:0000256" key="13">
    <source>
        <dbReference type="HAMAP-Rule" id="MF_01026"/>
    </source>
</evidence>
<evidence type="ECO:0000256" key="3">
    <source>
        <dbReference type="ARBA" id="ARBA00004729"/>
    </source>
</evidence>
<dbReference type="NCBIfam" id="TIGR00170">
    <property type="entry name" value="leuC"/>
    <property type="match status" value="1"/>
</dbReference>
<evidence type="ECO:0000313" key="16">
    <source>
        <dbReference type="Proteomes" id="UP000269097"/>
    </source>
</evidence>
<accession>A0A3G3JWR8</accession>
<dbReference type="InterPro" id="IPR015931">
    <property type="entry name" value="Acnase/IPM_dHydase_lsu_aba_1/3"/>
</dbReference>
<comment type="cofactor">
    <cofactor evidence="13">
        <name>[4Fe-4S] cluster</name>
        <dbReference type="ChEBI" id="CHEBI:49883"/>
    </cofactor>
    <text evidence="13">Binds 1 [4Fe-4S] cluster per subunit.</text>
</comment>
<dbReference type="GO" id="GO:0003994">
    <property type="term" value="F:aconitate hydratase activity"/>
    <property type="evidence" value="ECO:0007669"/>
    <property type="project" value="UniProtKB-EC"/>
</dbReference>
<keyword evidence="16" id="KW-1185">Reference proteome</keyword>
<comment type="subunit">
    <text evidence="13">Heterodimer of LeuC and LeuD.</text>
</comment>
<dbReference type="EMBL" id="CP033433">
    <property type="protein sequence ID" value="AYQ72655.1"/>
    <property type="molecule type" value="Genomic_DNA"/>
</dbReference>
<dbReference type="Gene3D" id="3.30.499.10">
    <property type="entry name" value="Aconitase, domain 3"/>
    <property type="match status" value="2"/>
</dbReference>
<comment type="similarity">
    <text evidence="13">Belongs to the aconitase/IPM isomerase family. LeuC type 1 subfamily.</text>
</comment>
<evidence type="ECO:0000313" key="15">
    <source>
        <dbReference type="EMBL" id="AYQ72655.1"/>
    </source>
</evidence>
<feature type="binding site" evidence="13">
    <location>
        <position position="407"/>
    </location>
    <ligand>
        <name>[4Fe-4S] cluster</name>
        <dbReference type="ChEBI" id="CHEBI:49883"/>
    </ligand>
</feature>
<dbReference type="FunFam" id="3.30.499.10:FF:000007">
    <property type="entry name" value="3-isopropylmalate dehydratase large subunit"/>
    <property type="match status" value="1"/>
</dbReference>
<dbReference type="GO" id="GO:0009098">
    <property type="term" value="P:L-leucine biosynthetic process"/>
    <property type="evidence" value="ECO:0007669"/>
    <property type="project" value="UniProtKB-UniRule"/>
</dbReference>
<organism evidence="15 16">
    <name type="scientific">Cohnella candidum</name>
    <dbReference type="NCBI Taxonomy" id="2674991"/>
    <lineage>
        <taxon>Bacteria</taxon>
        <taxon>Bacillati</taxon>
        <taxon>Bacillota</taxon>
        <taxon>Bacilli</taxon>
        <taxon>Bacillales</taxon>
        <taxon>Paenibacillaceae</taxon>
        <taxon>Cohnella</taxon>
    </lineage>
</organism>
<dbReference type="PRINTS" id="PR00415">
    <property type="entry name" value="ACONITASE"/>
</dbReference>
<evidence type="ECO:0000256" key="6">
    <source>
        <dbReference type="ARBA" id="ARBA00022605"/>
    </source>
</evidence>
<dbReference type="HAMAP" id="MF_01026">
    <property type="entry name" value="LeuC_type1"/>
    <property type="match status" value="1"/>
</dbReference>
<dbReference type="KEGG" id="coh:EAV92_08810"/>
<dbReference type="InterPro" id="IPR050067">
    <property type="entry name" value="IPM_dehydratase_rel_enz"/>
</dbReference>
<dbReference type="InterPro" id="IPR036008">
    <property type="entry name" value="Aconitase_4Fe-4S_dom"/>
</dbReference>
<dbReference type="NCBIfam" id="NF004016">
    <property type="entry name" value="PRK05478.1"/>
    <property type="match status" value="1"/>
</dbReference>
<feature type="binding site" evidence="13">
    <location>
        <position position="410"/>
    </location>
    <ligand>
        <name>[4Fe-4S] cluster</name>
        <dbReference type="ChEBI" id="CHEBI:49883"/>
    </ligand>
</feature>
<protein>
    <recommendedName>
        <fullName evidence="13">3-isopropylmalate dehydratase large subunit</fullName>
        <ecNumber evidence="13">4.2.1.33</ecNumber>
    </recommendedName>
    <alternativeName>
        <fullName evidence="13">Alpha-IPM isomerase</fullName>
        <shortName evidence="13">IPMI</shortName>
    </alternativeName>
    <alternativeName>
        <fullName evidence="13">Isopropylmalate isomerase</fullName>
    </alternativeName>
</protein>
<dbReference type="PANTHER" id="PTHR43822">
    <property type="entry name" value="HOMOACONITASE, MITOCHONDRIAL-RELATED"/>
    <property type="match status" value="1"/>
</dbReference>
<dbReference type="Pfam" id="PF00330">
    <property type="entry name" value="Aconitase"/>
    <property type="match status" value="1"/>
</dbReference>
<evidence type="ECO:0000256" key="2">
    <source>
        <dbReference type="ARBA" id="ARBA00002695"/>
    </source>
</evidence>
<dbReference type="NCBIfam" id="NF009116">
    <property type="entry name" value="PRK12466.1"/>
    <property type="match status" value="1"/>
</dbReference>
<keyword evidence="11 13" id="KW-0100">Branched-chain amino acid biosynthesis</keyword>
<keyword evidence="5 13" id="KW-0004">4Fe-4S</keyword>
<name>A0A3G3JWR8_9BACL</name>
<dbReference type="RefSeq" id="WP_123040737.1">
    <property type="nucleotide sequence ID" value="NZ_CP033433.1"/>
</dbReference>
<evidence type="ECO:0000256" key="9">
    <source>
        <dbReference type="ARBA" id="ARBA00023014"/>
    </source>
</evidence>
<dbReference type="PANTHER" id="PTHR43822:SF9">
    <property type="entry name" value="3-ISOPROPYLMALATE DEHYDRATASE"/>
    <property type="match status" value="1"/>
</dbReference>
<dbReference type="PROSITE" id="PS01244">
    <property type="entry name" value="ACONITASE_2"/>
    <property type="match status" value="1"/>
</dbReference>
<dbReference type="InterPro" id="IPR001030">
    <property type="entry name" value="Acoase/IPM_deHydtase_lsu_aba"/>
</dbReference>
<evidence type="ECO:0000256" key="1">
    <source>
        <dbReference type="ARBA" id="ARBA00000491"/>
    </source>
</evidence>
<gene>
    <name evidence="13 15" type="primary">leuC</name>
    <name evidence="15" type="ORF">EAV92_08810</name>
</gene>
<dbReference type="Proteomes" id="UP000269097">
    <property type="component" value="Chromosome"/>
</dbReference>
<evidence type="ECO:0000256" key="4">
    <source>
        <dbReference type="ARBA" id="ARBA00022430"/>
    </source>
</evidence>
<evidence type="ECO:0000256" key="7">
    <source>
        <dbReference type="ARBA" id="ARBA00022723"/>
    </source>
</evidence>
<evidence type="ECO:0000259" key="14">
    <source>
        <dbReference type="Pfam" id="PF00330"/>
    </source>
</evidence>
<dbReference type="GO" id="GO:0003861">
    <property type="term" value="F:3-isopropylmalate dehydratase activity"/>
    <property type="evidence" value="ECO:0007669"/>
    <property type="project" value="UniProtKB-UniRule"/>
</dbReference>
<keyword evidence="10 13" id="KW-0456">Lyase</keyword>
<evidence type="ECO:0000256" key="5">
    <source>
        <dbReference type="ARBA" id="ARBA00022485"/>
    </source>
</evidence>
<dbReference type="SUPFAM" id="SSF53732">
    <property type="entry name" value="Aconitase iron-sulfur domain"/>
    <property type="match status" value="1"/>
</dbReference>
<dbReference type="EC" id="4.2.1.33" evidence="13"/>
<evidence type="ECO:0000256" key="8">
    <source>
        <dbReference type="ARBA" id="ARBA00023004"/>
    </source>
</evidence>
<dbReference type="CDD" id="cd01583">
    <property type="entry name" value="IPMI"/>
    <property type="match status" value="1"/>
</dbReference>
<keyword evidence="4 13" id="KW-0432">Leucine biosynthesis</keyword>
<keyword evidence="7 13" id="KW-0479">Metal-binding</keyword>
<dbReference type="GO" id="GO:0046872">
    <property type="term" value="F:metal ion binding"/>
    <property type="evidence" value="ECO:0007669"/>
    <property type="project" value="UniProtKB-KW"/>
</dbReference>
<reference evidence="15 16" key="1">
    <citation type="submission" date="2018-10" db="EMBL/GenBank/DDBJ databases">
        <title>Genome Sequence of Cohnella sp.</title>
        <authorList>
            <person name="Srinivasan S."/>
            <person name="Kim M.K."/>
        </authorList>
    </citation>
    <scope>NUCLEOTIDE SEQUENCE [LARGE SCALE GENOMIC DNA]</scope>
    <source>
        <strain evidence="15 16">18JY8-7</strain>
    </source>
</reference>
<evidence type="ECO:0000256" key="10">
    <source>
        <dbReference type="ARBA" id="ARBA00023239"/>
    </source>
</evidence>
<dbReference type="InterPro" id="IPR033941">
    <property type="entry name" value="IPMI_cat"/>
</dbReference>
<dbReference type="UniPathway" id="UPA00048">
    <property type="reaction ID" value="UER00071"/>
</dbReference>
<evidence type="ECO:0000256" key="12">
    <source>
        <dbReference type="ARBA" id="ARBA00023501"/>
    </source>
</evidence>
<keyword evidence="9 13" id="KW-0411">Iron-sulfur</keyword>
<dbReference type="AlphaFoldDB" id="A0A3G3JWR8"/>
<keyword evidence="6 13" id="KW-0028">Amino-acid biosynthesis</keyword>
<dbReference type="InterPro" id="IPR018136">
    <property type="entry name" value="Aconitase_4Fe-4S_BS"/>
</dbReference>
<proteinExistence type="inferred from homology"/>
<keyword evidence="8 13" id="KW-0408">Iron</keyword>